<dbReference type="AlphaFoldDB" id="D7THL6"/>
<dbReference type="PaxDb" id="29760-VIT_08s0007g00630.t01"/>
<dbReference type="Proteomes" id="UP000009183">
    <property type="component" value="Chromosome 8"/>
</dbReference>
<sequence>MCGTGVWFMHCHPEVPYQLGPEDGLGCHGWKASQSKAASSTFRSSQMLNLIFNQ</sequence>
<proteinExistence type="predicted"/>
<accession>D7THL6</accession>
<keyword evidence="2" id="KW-1185">Reference proteome</keyword>
<protein>
    <submittedName>
        <fullName evidence="1">Uncharacterized protein</fullName>
    </submittedName>
</protein>
<dbReference type="InParanoid" id="D7THL6"/>
<reference evidence="2" key="1">
    <citation type="journal article" date="2007" name="Nature">
        <title>The grapevine genome sequence suggests ancestral hexaploidization in major angiosperm phyla.</title>
        <authorList>
            <consortium name="The French-Italian Public Consortium for Grapevine Genome Characterization."/>
            <person name="Jaillon O."/>
            <person name="Aury J.-M."/>
            <person name="Noel B."/>
            <person name="Policriti A."/>
            <person name="Clepet C."/>
            <person name="Casagrande A."/>
            <person name="Choisne N."/>
            <person name="Aubourg S."/>
            <person name="Vitulo N."/>
            <person name="Jubin C."/>
            <person name="Vezzi A."/>
            <person name="Legeai F."/>
            <person name="Hugueney P."/>
            <person name="Dasilva C."/>
            <person name="Horner D."/>
            <person name="Mica E."/>
            <person name="Jublot D."/>
            <person name="Poulain J."/>
            <person name="Bruyere C."/>
            <person name="Billault A."/>
            <person name="Segurens B."/>
            <person name="Gouyvenoux M."/>
            <person name="Ugarte E."/>
            <person name="Cattonaro F."/>
            <person name="Anthouard V."/>
            <person name="Vico V."/>
            <person name="Del Fabbro C."/>
            <person name="Alaux M."/>
            <person name="Di Gaspero G."/>
            <person name="Dumas V."/>
            <person name="Felice N."/>
            <person name="Paillard S."/>
            <person name="Juman I."/>
            <person name="Moroldo M."/>
            <person name="Scalabrin S."/>
            <person name="Canaguier A."/>
            <person name="Le Clainche I."/>
            <person name="Malacrida G."/>
            <person name="Durand E."/>
            <person name="Pesole G."/>
            <person name="Laucou V."/>
            <person name="Chatelet P."/>
            <person name="Merdinoglu D."/>
            <person name="Delledonne M."/>
            <person name="Pezzotti M."/>
            <person name="Lecharny A."/>
            <person name="Scarpelli C."/>
            <person name="Artiguenave F."/>
            <person name="Pe M.E."/>
            <person name="Valle G."/>
            <person name="Morgante M."/>
            <person name="Caboche M."/>
            <person name="Adam-Blondon A.-F."/>
            <person name="Weissenbach J."/>
            <person name="Quetier F."/>
            <person name="Wincker P."/>
        </authorList>
    </citation>
    <scope>NUCLEOTIDE SEQUENCE [LARGE SCALE GENOMIC DNA]</scope>
    <source>
        <strain evidence="2">cv. Pinot noir / PN40024</strain>
    </source>
</reference>
<evidence type="ECO:0000313" key="2">
    <source>
        <dbReference type="Proteomes" id="UP000009183"/>
    </source>
</evidence>
<dbReference type="EMBL" id="FN595991">
    <property type="protein sequence ID" value="CBI30532.3"/>
    <property type="molecule type" value="Genomic_DNA"/>
</dbReference>
<organism evidence="1 2">
    <name type="scientific">Vitis vinifera</name>
    <name type="common">Grape</name>
    <dbReference type="NCBI Taxonomy" id="29760"/>
    <lineage>
        <taxon>Eukaryota</taxon>
        <taxon>Viridiplantae</taxon>
        <taxon>Streptophyta</taxon>
        <taxon>Embryophyta</taxon>
        <taxon>Tracheophyta</taxon>
        <taxon>Spermatophyta</taxon>
        <taxon>Magnoliopsida</taxon>
        <taxon>eudicotyledons</taxon>
        <taxon>Gunneridae</taxon>
        <taxon>Pentapetalae</taxon>
        <taxon>rosids</taxon>
        <taxon>Vitales</taxon>
        <taxon>Vitaceae</taxon>
        <taxon>Viteae</taxon>
        <taxon>Vitis</taxon>
    </lineage>
</organism>
<dbReference type="HOGENOM" id="CLU_3054302_0_0_1"/>
<gene>
    <name evidence="1" type="ordered locus">VIT_08s0007g00630</name>
</gene>
<evidence type="ECO:0000313" key="1">
    <source>
        <dbReference type="EMBL" id="CBI30532.3"/>
    </source>
</evidence>
<name>D7THL6_VITVI</name>